<keyword evidence="1" id="KW-1133">Transmembrane helix</keyword>
<dbReference type="HOGENOM" id="CLU_124431_0_0_6"/>
<organism evidence="2 3">
    <name type="scientific">Photobacterium profundum 3TCK</name>
    <dbReference type="NCBI Taxonomy" id="314280"/>
    <lineage>
        <taxon>Bacteria</taxon>
        <taxon>Pseudomonadati</taxon>
        <taxon>Pseudomonadota</taxon>
        <taxon>Gammaproteobacteria</taxon>
        <taxon>Vibrionales</taxon>
        <taxon>Vibrionaceae</taxon>
        <taxon>Photobacterium</taxon>
    </lineage>
</organism>
<dbReference type="Pfam" id="PF10861">
    <property type="entry name" value="DUF2784"/>
    <property type="match status" value="1"/>
</dbReference>
<proteinExistence type="predicted"/>
<dbReference type="Proteomes" id="UP000003789">
    <property type="component" value="Unassembled WGS sequence"/>
</dbReference>
<evidence type="ECO:0008006" key="4">
    <source>
        <dbReference type="Google" id="ProtNLM"/>
    </source>
</evidence>
<dbReference type="InterPro" id="IPR021218">
    <property type="entry name" value="DUF2784"/>
</dbReference>
<feature type="transmembrane region" description="Helical" evidence="1">
    <location>
        <begin position="60"/>
        <end position="88"/>
    </location>
</feature>
<name>Q1ZAF2_9GAMM</name>
<accession>Q1ZAF2</accession>
<keyword evidence="1" id="KW-0472">Membrane</keyword>
<evidence type="ECO:0000313" key="2">
    <source>
        <dbReference type="EMBL" id="EAS45540.1"/>
    </source>
</evidence>
<comment type="caution">
    <text evidence="2">The sequence shown here is derived from an EMBL/GenBank/DDBJ whole genome shotgun (WGS) entry which is preliminary data.</text>
</comment>
<dbReference type="AlphaFoldDB" id="Q1ZAF2"/>
<evidence type="ECO:0000256" key="1">
    <source>
        <dbReference type="SAM" id="Phobius"/>
    </source>
</evidence>
<reference evidence="2 3" key="1">
    <citation type="submission" date="2006-03" db="EMBL/GenBank/DDBJ databases">
        <authorList>
            <person name="Bartlett D.H."/>
            <person name="Valle G."/>
            <person name="Lauro F.M."/>
            <person name="Vezzi A."/>
            <person name="Simonato F."/>
            <person name="Eloe E."/>
            <person name="Vitulo N."/>
            <person name="Stratton T.K."/>
            <person name="D'angelo M."/>
            <person name="Ferriera S."/>
            <person name="Johnson J."/>
            <person name="Kravitz S."/>
            <person name="Beeson K."/>
            <person name="Sutton G."/>
            <person name="Rogers Y."/>
            <person name="Friedman R."/>
            <person name="Frazier M."/>
            <person name="Venter J.C."/>
        </authorList>
    </citation>
    <scope>NUCLEOTIDE SEQUENCE [LARGE SCALE GENOMIC DNA]</scope>
    <source>
        <strain evidence="2 3">3TCK</strain>
    </source>
</reference>
<sequence length="187" mass="21273">MITELSVNGIIEYYQIASTKLFIGVINIWNCYRYADFCISIGNGYITYNAKHGLICKVKIMTYLILADLLVLVHLLFIIFVLLGGLLLMLRGSLIFVHLPAVIWAALISFKGWICPLTPLENHLRRVAGSADYEQGFVEHYLIPIIYPNNLTPNIQVMLGIFALLINLCIYCLVYYKRMAKHDGKRG</sequence>
<evidence type="ECO:0000313" key="3">
    <source>
        <dbReference type="Proteomes" id="UP000003789"/>
    </source>
</evidence>
<keyword evidence="1" id="KW-0812">Transmembrane</keyword>
<gene>
    <name evidence="2" type="ORF">P3TCK_04166</name>
</gene>
<protein>
    <recommendedName>
        <fullName evidence="4">DUF2784 domain-containing protein</fullName>
    </recommendedName>
</protein>
<feature type="transmembrane region" description="Helical" evidence="1">
    <location>
        <begin position="95"/>
        <end position="114"/>
    </location>
</feature>
<feature type="transmembrane region" description="Helical" evidence="1">
    <location>
        <begin position="157"/>
        <end position="176"/>
    </location>
</feature>
<dbReference type="EMBL" id="AAPH01000001">
    <property type="protein sequence ID" value="EAS45540.1"/>
    <property type="molecule type" value="Genomic_DNA"/>
</dbReference>